<protein>
    <submittedName>
        <fullName evidence="2">Uncharacterized protein</fullName>
    </submittedName>
</protein>
<keyword evidence="1" id="KW-0472">Membrane</keyword>
<proteinExistence type="predicted"/>
<name>A0A2T0M693_9ACTN</name>
<evidence type="ECO:0000256" key="1">
    <source>
        <dbReference type="SAM" id="Phobius"/>
    </source>
</evidence>
<evidence type="ECO:0000313" key="3">
    <source>
        <dbReference type="Proteomes" id="UP000238312"/>
    </source>
</evidence>
<accession>A0A2T0M693</accession>
<comment type="caution">
    <text evidence="2">The sequence shown here is derived from an EMBL/GenBank/DDBJ whole genome shotgun (WGS) entry which is preliminary data.</text>
</comment>
<feature type="transmembrane region" description="Helical" evidence="1">
    <location>
        <begin position="43"/>
        <end position="64"/>
    </location>
</feature>
<dbReference type="AlphaFoldDB" id="A0A2T0M693"/>
<keyword evidence="1" id="KW-1133">Transmembrane helix</keyword>
<keyword evidence="1" id="KW-0812">Transmembrane</keyword>
<dbReference type="Proteomes" id="UP000238312">
    <property type="component" value="Unassembled WGS sequence"/>
</dbReference>
<organism evidence="2 3">
    <name type="scientific">Nonomuraea fuscirosea</name>
    <dbReference type="NCBI Taxonomy" id="1291556"/>
    <lineage>
        <taxon>Bacteria</taxon>
        <taxon>Bacillati</taxon>
        <taxon>Actinomycetota</taxon>
        <taxon>Actinomycetes</taxon>
        <taxon>Streptosporangiales</taxon>
        <taxon>Streptosporangiaceae</taxon>
        <taxon>Nonomuraea</taxon>
    </lineage>
</organism>
<evidence type="ECO:0000313" key="2">
    <source>
        <dbReference type="EMBL" id="PRX52981.1"/>
    </source>
</evidence>
<keyword evidence="3" id="KW-1185">Reference proteome</keyword>
<gene>
    <name evidence="2" type="ORF">B0I32_12999</name>
</gene>
<sequence>MLLTRAKEQQRLLELNEQQAQRIQQILVGETKATIRAEGRKQWLFFALGVAASVPVGVLINILVP</sequence>
<reference evidence="2 3" key="1">
    <citation type="submission" date="2018-03" db="EMBL/GenBank/DDBJ databases">
        <title>Genomic Encyclopedia of Type Strains, Phase III (KMG-III): the genomes of soil and plant-associated and newly described type strains.</title>
        <authorList>
            <person name="Whitman W."/>
        </authorList>
    </citation>
    <scope>NUCLEOTIDE SEQUENCE [LARGE SCALE GENOMIC DNA]</scope>
    <source>
        <strain evidence="2 3">CGMCC 4.7104</strain>
    </source>
</reference>
<dbReference type="EMBL" id="PVNG01000029">
    <property type="protein sequence ID" value="PRX52981.1"/>
    <property type="molecule type" value="Genomic_DNA"/>
</dbReference>